<dbReference type="AlphaFoldDB" id="S8CSY7"/>
<evidence type="ECO:0000256" key="5">
    <source>
        <dbReference type="ARBA" id="ARBA00023276"/>
    </source>
</evidence>
<keyword evidence="8" id="KW-1185">Reference proteome</keyword>
<proteinExistence type="predicted"/>
<evidence type="ECO:0000256" key="1">
    <source>
        <dbReference type="ARBA" id="ARBA00022531"/>
    </source>
</evidence>
<dbReference type="GO" id="GO:0015979">
    <property type="term" value="P:photosynthesis"/>
    <property type="evidence" value="ECO:0007669"/>
    <property type="project" value="UniProtKB-KW"/>
</dbReference>
<dbReference type="PANTHER" id="PTHR34455:SF1">
    <property type="entry name" value="OS07G0673550 PROTEIN"/>
    <property type="match status" value="1"/>
</dbReference>
<dbReference type="Pfam" id="PF06596">
    <property type="entry name" value="PsbX"/>
    <property type="match status" value="1"/>
</dbReference>
<keyword evidence="2 6" id="KW-0812">Transmembrane</keyword>
<name>S8CSY7_9LAMI</name>
<sequence length="114" mass="11626">MSMAVPISSSAVKRTSSDALMKPMMPVRFSPKGVETCRRAAPIESSLKEKAVVGRATAAAIAVSMAIPEMAQAADSLTPSLKNFLLSIGAGGVVVGVIAGAVIAVANFDPVKRV</sequence>
<organism evidence="7 8">
    <name type="scientific">Genlisea aurea</name>
    <dbReference type="NCBI Taxonomy" id="192259"/>
    <lineage>
        <taxon>Eukaryota</taxon>
        <taxon>Viridiplantae</taxon>
        <taxon>Streptophyta</taxon>
        <taxon>Embryophyta</taxon>
        <taxon>Tracheophyta</taxon>
        <taxon>Spermatophyta</taxon>
        <taxon>Magnoliopsida</taxon>
        <taxon>eudicotyledons</taxon>
        <taxon>Gunneridae</taxon>
        <taxon>Pentapetalae</taxon>
        <taxon>asterids</taxon>
        <taxon>lamiids</taxon>
        <taxon>Lamiales</taxon>
        <taxon>Lentibulariaceae</taxon>
        <taxon>Genlisea</taxon>
    </lineage>
</organism>
<keyword evidence="3 6" id="KW-1133">Transmembrane helix</keyword>
<reference evidence="7 8" key="1">
    <citation type="journal article" date="2013" name="BMC Genomics">
        <title>The miniature genome of a carnivorous plant Genlisea aurea contains a low number of genes and short non-coding sequences.</title>
        <authorList>
            <person name="Leushkin E.V."/>
            <person name="Sutormin R.A."/>
            <person name="Nabieva E.R."/>
            <person name="Penin A.A."/>
            <person name="Kondrashov A.S."/>
            <person name="Logacheva M.D."/>
        </authorList>
    </citation>
    <scope>NUCLEOTIDE SEQUENCE [LARGE SCALE GENOMIC DNA]</scope>
</reference>
<gene>
    <name evidence="7" type="ORF">M569_06776</name>
</gene>
<evidence type="ECO:0000256" key="4">
    <source>
        <dbReference type="ARBA" id="ARBA00023136"/>
    </source>
</evidence>
<dbReference type="InterPro" id="IPR009518">
    <property type="entry name" value="PSII_PsbX"/>
</dbReference>
<protein>
    <recommendedName>
        <fullName evidence="9">Ultraviolet-B-repressible protein</fullName>
    </recommendedName>
</protein>
<dbReference type="PANTHER" id="PTHR34455">
    <property type="entry name" value="OS07G0673550 PROTEIN"/>
    <property type="match status" value="1"/>
</dbReference>
<evidence type="ECO:0000313" key="8">
    <source>
        <dbReference type="Proteomes" id="UP000015453"/>
    </source>
</evidence>
<keyword evidence="1" id="KW-0602">Photosynthesis</keyword>
<comment type="caution">
    <text evidence="7">The sequence shown here is derived from an EMBL/GenBank/DDBJ whole genome shotgun (WGS) entry which is preliminary data.</text>
</comment>
<dbReference type="Proteomes" id="UP000015453">
    <property type="component" value="Unassembled WGS sequence"/>
</dbReference>
<feature type="transmembrane region" description="Helical" evidence="6">
    <location>
        <begin position="84"/>
        <end position="108"/>
    </location>
</feature>
<dbReference type="Gene3D" id="1.20.5.510">
    <property type="entry name" value="Single helix bin"/>
    <property type="match status" value="1"/>
</dbReference>
<evidence type="ECO:0000256" key="6">
    <source>
        <dbReference type="SAM" id="Phobius"/>
    </source>
</evidence>
<accession>S8CSY7</accession>
<keyword evidence="4 6" id="KW-0472">Membrane</keyword>
<keyword evidence="5" id="KW-0604">Photosystem II</keyword>
<evidence type="ECO:0000313" key="7">
    <source>
        <dbReference type="EMBL" id="EPS68001.1"/>
    </source>
</evidence>
<dbReference type="GO" id="GO:0009523">
    <property type="term" value="C:photosystem II"/>
    <property type="evidence" value="ECO:0007669"/>
    <property type="project" value="UniProtKB-KW"/>
</dbReference>
<evidence type="ECO:0000256" key="2">
    <source>
        <dbReference type="ARBA" id="ARBA00022692"/>
    </source>
</evidence>
<evidence type="ECO:0008006" key="9">
    <source>
        <dbReference type="Google" id="ProtNLM"/>
    </source>
</evidence>
<dbReference type="EMBL" id="AUSU01002827">
    <property type="protein sequence ID" value="EPS68001.1"/>
    <property type="molecule type" value="Genomic_DNA"/>
</dbReference>
<dbReference type="OrthoDB" id="539365at2759"/>
<evidence type="ECO:0000256" key="3">
    <source>
        <dbReference type="ARBA" id="ARBA00022989"/>
    </source>
</evidence>